<accession>A0ABR9ZX95</accession>
<dbReference type="Pfam" id="PF00583">
    <property type="entry name" value="Acetyltransf_1"/>
    <property type="match status" value="1"/>
</dbReference>
<evidence type="ECO:0000313" key="2">
    <source>
        <dbReference type="EMBL" id="MBF4694485.1"/>
    </source>
</evidence>
<evidence type="ECO:0000313" key="3">
    <source>
        <dbReference type="Proteomes" id="UP000614200"/>
    </source>
</evidence>
<dbReference type="InterPro" id="IPR050276">
    <property type="entry name" value="MshD_Acetyltransferase"/>
</dbReference>
<gene>
    <name evidence="2" type="primary">rimI</name>
    <name evidence="2" type="ORF">ISU02_15345</name>
</gene>
<dbReference type="CDD" id="cd04301">
    <property type="entry name" value="NAT_SF"/>
    <property type="match status" value="1"/>
</dbReference>
<dbReference type="SUPFAM" id="SSF55729">
    <property type="entry name" value="Acyl-CoA N-acyltransferases (Nat)"/>
    <property type="match status" value="1"/>
</dbReference>
<dbReference type="EMBL" id="JADKNH010000009">
    <property type="protein sequence ID" value="MBF4694485.1"/>
    <property type="molecule type" value="Genomic_DNA"/>
</dbReference>
<comment type="caution">
    <text evidence="2">The sequence shown here is derived from an EMBL/GenBank/DDBJ whole genome shotgun (WGS) entry which is preliminary data.</text>
</comment>
<dbReference type="Proteomes" id="UP000614200">
    <property type="component" value="Unassembled WGS sequence"/>
</dbReference>
<dbReference type="Gene3D" id="3.40.630.30">
    <property type="match status" value="1"/>
</dbReference>
<dbReference type="InterPro" id="IPR006464">
    <property type="entry name" value="AcTrfase_RimI/Ard1"/>
</dbReference>
<dbReference type="RefSeq" id="WP_194702720.1">
    <property type="nucleotide sequence ID" value="NZ_JADKNH010000009.1"/>
</dbReference>
<dbReference type="GO" id="GO:0005840">
    <property type="term" value="C:ribosome"/>
    <property type="evidence" value="ECO:0007669"/>
    <property type="project" value="UniProtKB-KW"/>
</dbReference>
<dbReference type="NCBIfam" id="TIGR01575">
    <property type="entry name" value="rimI"/>
    <property type="match status" value="1"/>
</dbReference>
<organism evidence="2 3">
    <name type="scientific">Fusibacter ferrireducens</name>
    <dbReference type="NCBI Taxonomy" id="2785058"/>
    <lineage>
        <taxon>Bacteria</taxon>
        <taxon>Bacillati</taxon>
        <taxon>Bacillota</taxon>
        <taxon>Clostridia</taxon>
        <taxon>Eubacteriales</taxon>
        <taxon>Eubacteriales Family XII. Incertae Sedis</taxon>
        <taxon>Fusibacter</taxon>
    </lineage>
</organism>
<dbReference type="InterPro" id="IPR016181">
    <property type="entry name" value="Acyl_CoA_acyltransferase"/>
</dbReference>
<evidence type="ECO:0000259" key="1">
    <source>
        <dbReference type="PROSITE" id="PS51186"/>
    </source>
</evidence>
<keyword evidence="2" id="KW-0687">Ribonucleoprotein</keyword>
<reference evidence="2 3" key="1">
    <citation type="submission" date="2020-11" db="EMBL/GenBank/DDBJ databases">
        <title>Fusibacter basophilias sp. nov.</title>
        <authorList>
            <person name="Qiu D."/>
        </authorList>
    </citation>
    <scope>NUCLEOTIDE SEQUENCE [LARGE SCALE GENOMIC DNA]</scope>
    <source>
        <strain evidence="2 3">Q10-2</strain>
    </source>
</reference>
<keyword evidence="2" id="KW-0689">Ribosomal protein</keyword>
<sequence>MRFNNIKSINSDILEVRRMTLDDVESVYEIETLSFKSPWSKDAFFNEVNQNQLAVYFVVTLNEEIIGYAGMWTVVDELHVTNVAIAPDKRGMGFSSRLMEKLFEFAVENKFASMTLEVRTTNKVAINLYEKYGFKSLGIRKGYYQDTNEDALIMWKEFNYE</sequence>
<dbReference type="PANTHER" id="PTHR43617">
    <property type="entry name" value="L-AMINO ACID N-ACETYLTRANSFERASE"/>
    <property type="match status" value="1"/>
</dbReference>
<protein>
    <submittedName>
        <fullName evidence="2">Ribosomal protein S18-alanine N-acetyltransferase</fullName>
    </submittedName>
</protein>
<dbReference type="PROSITE" id="PS51186">
    <property type="entry name" value="GNAT"/>
    <property type="match status" value="1"/>
</dbReference>
<proteinExistence type="predicted"/>
<feature type="domain" description="N-acetyltransferase" evidence="1">
    <location>
        <begin position="14"/>
        <end position="159"/>
    </location>
</feature>
<keyword evidence="3" id="KW-1185">Reference proteome</keyword>
<dbReference type="PANTHER" id="PTHR43617:SF33">
    <property type="entry name" value="SPORE COAT POLYSACCHARIDE BIOSYNTHESIS PROTEIN SPSD"/>
    <property type="match status" value="1"/>
</dbReference>
<name>A0ABR9ZX95_9FIRM</name>
<dbReference type="InterPro" id="IPR000182">
    <property type="entry name" value="GNAT_dom"/>
</dbReference>